<organism evidence="8 9">
    <name type="scientific">Cylindrotheca closterium</name>
    <dbReference type="NCBI Taxonomy" id="2856"/>
    <lineage>
        <taxon>Eukaryota</taxon>
        <taxon>Sar</taxon>
        <taxon>Stramenopiles</taxon>
        <taxon>Ochrophyta</taxon>
        <taxon>Bacillariophyta</taxon>
        <taxon>Bacillariophyceae</taxon>
        <taxon>Bacillariophycidae</taxon>
        <taxon>Bacillariales</taxon>
        <taxon>Bacillariaceae</taxon>
        <taxon>Cylindrotheca</taxon>
    </lineage>
</organism>
<feature type="compositionally biased region" description="Low complexity" evidence="4">
    <location>
        <begin position="133"/>
        <end position="161"/>
    </location>
</feature>
<dbReference type="GO" id="GO:0005524">
    <property type="term" value="F:ATP binding"/>
    <property type="evidence" value="ECO:0007669"/>
    <property type="project" value="UniProtKB-KW"/>
</dbReference>
<dbReference type="PROSITE" id="PS51459">
    <property type="entry name" value="FIDO"/>
    <property type="match status" value="1"/>
</dbReference>
<feature type="region of interest" description="Disordered" evidence="4">
    <location>
        <begin position="183"/>
        <end position="202"/>
    </location>
</feature>
<dbReference type="PANTHER" id="PTHR13504">
    <property type="entry name" value="FIDO DOMAIN-CONTAINING PROTEIN DDB_G0283145"/>
    <property type="match status" value="1"/>
</dbReference>
<dbReference type="AlphaFoldDB" id="A0AAD2FU95"/>
<keyword evidence="3" id="KW-0479">Metal-binding</keyword>
<dbReference type="SUPFAM" id="SSF140931">
    <property type="entry name" value="Fic-like"/>
    <property type="match status" value="1"/>
</dbReference>
<dbReference type="Gene3D" id="3.30.40.10">
    <property type="entry name" value="Zinc/RING finger domain, C3HC4 (zinc finger)"/>
    <property type="match status" value="1"/>
</dbReference>
<feature type="compositionally biased region" description="Basic residues" evidence="4">
    <location>
        <begin position="64"/>
        <end position="73"/>
    </location>
</feature>
<feature type="compositionally biased region" description="Polar residues" evidence="4">
    <location>
        <begin position="183"/>
        <end position="197"/>
    </location>
</feature>
<evidence type="ECO:0000256" key="2">
    <source>
        <dbReference type="PIRSR" id="PIRSR640198-2"/>
    </source>
</evidence>
<feature type="compositionally biased region" description="Polar residues" evidence="4">
    <location>
        <begin position="51"/>
        <end position="61"/>
    </location>
</feature>
<feature type="compositionally biased region" description="Acidic residues" evidence="4">
    <location>
        <begin position="642"/>
        <end position="661"/>
    </location>
</feature>
<reference evidence="8" key="1">
    <citation type="submission" date="2023-08" db="EMBL/GenBank/DDBJ databases">
        <authorList>
            <person name="Audoor S."/>
            <person name="Bilcke G."/>
        </authorList>
    </citation>
    <scope>NUCLEOTIDE SEQUENCE</scope>
</reference>
<evidence type="ECO:0000256" key="5">
    <source>
        <dbReference type="SAM" id="Phobius"/>
    </source>
</evidence>
<dbReference type="GO" id="GO:0008270">
    <property type="term" value="F:zinc ion binding"/>
    <property type="evidence" value="ECO:0007669"/>
    <property type="project" value="UniProtKB-KW"/>
</dbReference>
<dbReference type="Pfam" id="PF02661">
    <property type="entry name" value="Fic"/>
    <property type="match status" value="1"/>
</dbReference>
<evidence type="ECO:0000256" key="3">
    <source>
        <dbReference type="PROSITE-ProRule" id="PRU00175"/>
    </source>
</evidence>
<dbReference type="InterPro" id="IPR036597">
    <property type="entry name" value="Fido-like_dom_sf"/>
</dbReference>
<feature type="compositionally biased region" description="Acidic residues" evidence="4">
    <location>
        <begin position="713"/>
        <end position="732"/>
    </location>
</feature>
<evidence type="ECO:0000256" key="4">
    <source>
        <dbReference type="SAM" id="MobiDB-lite"/>
    </source>
</evidence>
<gene>
    <name evidence="8" type="ORF">CYCCA115_LOCUS14102</name>
</gene>
<dbReference type="PROSITE" id="PS50089">
    <property type="entry name" value="ZF_RING_2"/>
    <property type="match status" value="1"/>
</dbReference>
<evidence type="ECO:0000256" key="1">
    <source>
        <dbReference type="PIRSR" id="PIRSR640198-1"/>
    </source>
</evidence>
<keyword evidence="3" id="KW-0862">Zinc</keyword>
<keyword evidence="5" id="KW-0812">Transmembrane</keyword>
<feature type="region of interest" description="Disordered" evidence="4">
    <location>
        <begin position="132"/>
        <end position="166"/>
    </location>
</feature>
<dbReference type="Proteomes" id="UP001295423">
    <property type="component" value="Unassembled WGS sequence"/>
</dbReference>
<keyword evidence="9" id="KW-1185">Reference proteome</keyword>
<feature type="compositionally biased region" description="Basic residues" evidence="4">
    <location>
        <begin position="9"/>
        <end position="18"/>
    </location>
</feature>
<dbReference type="InterPro" id="IPR001841">
    <property type="entry name" value="Znf_RING"/>
</dbReference>
<feature type="region of interest" description="Disordered" evidence="4">
    <location>
        <begin position="713"/>
        <end position="784"/>
    </location>
</feature>
<protein>
    <submittedName>
        <fullName evidence="8">Uncharacterized protein</fullName>
    </submittedName>
</protein>
<name>A0AAD2FU95_9STRA</name>
<feature type="compositionally biased region" description="Basic and acidic residues" evidence="4">
    <location>
        <begin position="38"/>
        <end position="50"/>
    </location>
</feature>
<evidence type="ECO:0000313" key="9">
    <source>
        <dbReference type="Proteomes" id="UP001295423"/>
    </source>
</evidence>
<feature type="region of interest" description="Disordered" evidence="4">
    <location>
        <begin position="625"/>
        <end position="666"/>
    </location>
</feature>
<proteinExistence type="predicted"/>
<evidence type="ECO:0000313" key="8">
    <source>
        <dbReference type="EMBL" id="CAJ1953502.1"/>
    </source>
</evidence>
<feature type="domain" description="Fido" evidence="7">
    <location>
        <begin position="320"/>
        <end position="470"/>
    </location>
</feature>
<evidence type="ECO:0000259" key="7">
    <source>
        <dbReference type="PROSITE" id="PS51459"/>
    </source>
</evidence>
<dbReference type="Gene3D" id="1.10.3290.10">
    <property type="entry name" value="Fido-like domain"/>
    <property type="match status" value="1"/>
</dbReference>
<keyword evidence="5" id="KW-0472">Membrane</keyword>
<dbReference type="SUPFAM" id="SSF57850">
    <property type="entry name" value="RING/U-box"/>
    <property type="match status" value="1"/>
</dbReference>
<dbReference type="InterPro" id="IPR040198">
    <property type="entry name" value="Fido_containing"/>
</dbReference>
<feature type="compositionally biased region" description="Acidic residues" evidence="4">
    <location>
        <begin position="768"/>
        <end position="777"/>
    </location>
</feature>
<comment type="caution">
    <text evidence="8">The sequence shown here is derived from an EMBL/GenBank/DDBJ whole genome shotgun (WGS) entry which is preliminary data.</text>
</comment>
<keyword evidence="5" id="KW-1133">Transmembrane helix</keyword>
<evidence type="ECO:0000259" key="6">
    <source>
        <dbReference type="PROSITE" id="PS50089"/>
    </source>
</evidence>
<keyword evidence="2" id="KW-0067">ATP-binding</keyword>
<feature type="binding site" evidence="2">
    <location>
        <begin position="394"/>
        <end position="401"/>
    </location>
    <ligand>
        <name>ATP</name>
        <dbReference type="ChEBI" id="CHEBI:30616"/>
    </ligand>
</feature>
<dbReference type="InterPro" id="IPR003812">
    <property type="entry name" value="Fido"/>
</dbReference>
<accession>A0AAD2FU95</accession>
<feature type="transmembrane region" description="Helical" evidence="5">
    <location>
        <begin position="372"/>
        <end position="392"/>
    </location>
</feature>
<sequence>MKRSNNDKRSRRKEKRAKSAVLRQINSNDANSSAAGESNKREQNDSKDHPNNSNINSNVGSKRNQQKKKKRAKGLIQSGHFGSFLKGQEWSDEMLLGKVPTTDDPRFPDLECIAQFLADYRAMSTLHVHARQSNNNSPANGNSSSTNNSNDSNNNENDNTSPCHSHASTAYYIPVIQDFARTQQDRQSAGLRTNTSRETSEGMAQVVESHTKALEAAMEHVDPFQSTLFQHDDEDEEEASTIDGQDQLVPTKQTLGQWHSILVTNTAASARTTNNAATADASNIANGPATNQSSFRKARAKAGKTIFCPPDQIATEFQEFRLAMIRYCHQWESKIMPLPERKRSGSITTAMLDSAAATELAHQMTQQKHTSIYHSLGVAAIYLFGIVDIHMYSDGNGRMSRIGANWMLKRMLGWPFSITLVANPQQRREYISALQHAVTCIQLAQKQQQQKIPIDLPGSVFRPLILLLLDRMANAVRECQRKLTEKSQLTRAAEEARIARKVREETASGRCVICLDDNPNIATLCCGQGVHLNCVAEWLSNNSNCVYCRGPLPQLKLQRPSPPPEDDEETENGAGGAIVSEIRNVLAMPDANMAAATASAVSRLTSNPAFLNMIRRSLQDQAIQNAEDAVSMHSTTTTMLSSDDDEDEEEEDDAEDDEDFGDEHSNDSTSMMCVNGTCMNATQTWCPRGLCFRCCNQTGVHCFYHHGRRVIPPEEEEEEDTGVLSDGEDGEDTTLYYGGSEDDEDIEQPSTENAGNDESDIGDTTTFLDDDDDDGGDDATSRFSAPQYHLQRAMRCSTGECNNMPAADCQNHMCGQCCVLFGGYSCLRHNTGAYAN</sequence>
<feature type="domain" description="RING-type" evidence="6">
    <location>
        <begin position="511"/>
        <end position="549"/>
    </location>
</feature>
<feature type="active site" evidence="1">
    <location>
        <position position="390"/>
    </location>
</feature>
<feature type="compositionally biased region" description="Low complexity" evidence="4">
    <location>
        <begin position="631"/>
        <end position="641"/>
    </location>
</feature>
<keyword evidence="3" id="KW-0863">Zinc-finger</keyword>
<dbReference type="EMBL" id="CAKOGP040001825">
    <property type="protein sequence ID" value="CAJ1953502.1"/>
    <property type="molecule type" value="Genomic_DNA"/>
</dbReference>
<feature type="region of interest" description="Disordered" evidence="4">
    <location>
        <begin position="1"/>
        <end position="80"/>
    </location>
</feature>
<keyword evidence="2" id="KW-0547">Nucleotide-binding</keyword>
<dbReference type="Pfam" id="PF13639">
    <property type="entry name" value="zf-RING_2"/>
    <property type="match status" value="1"/>
</dbReference>
<feature type="compositionally biased region" description="Polar residues" evidence="4">
    <location>
        <begin position="24"/>
        <end position="36"/>
    </location>
</feature>
<dbReference type="PANTHER" id="PTHR13504:SF38">
    <property type="entry name" value="FIDO DOMAIN-CONTAINING PROTEIN"/>
    <property type="match status" value="1"/>
</dbReference>
<dbReference type="InterPro" id="IPR013083">
    <property type="entry name" value="Znf_RING/FYVE/PHD"/>
</dbReference>